<keyword evidence="1" id="KW-0853">WD repeat</keyword>
<dbReference type="InterPro" id="IPR015943">
    <property type="entry name" value="WD40/YVTN_repeat-like_dom_sf"/>
</dbReference>
<dbReference type="SUPFAM" id="SSF50978">
    <property type="entry name" value="WD40 repeat-like"/>
    <property type="match status" value="3"/>
</dbReference>
<dbReference type="Gene3D" id="2.130.10.10">
    <property type="entry name" value="YVTN repeat-like/Quinoprotein amine dehydrogenase"/>
    <property type="match status" value="3"/>
</dbReference>
<feature type="region of interest" description="Disordered" evidence="3">
    <location>
        <begin position="762"/>
        <end position="785"/>
    </location>
</feature>
<evidence type="ECO:0000313" key="6">
    <source>
        <dbReference type="RefSeq" id="XP_022109563.1"/>
    </source>
</evidence>
<evidence type="ECO:0000256" key="1">
    <source>
        <dbReference type="PROSITE-ProRule" id="PRU00221"/>
    </source>
</evidence>
<keyword evidence="2" id="KW-0175">Coiled coil</keyword>
<dbReference type="InterPro" id="IPR001680">
    <property type="entry name" value="WD40_rpt"/>
</dbReference>
<keyword evidence="4" id="KW-1185">Reference proteome</keyword>
<dbReference type="Pfam" id="PF00400">
    <property type="entry name" value="WD40"/>
    <property type="match status" value="3"/>
</dbReference>
<dbReference type="OrthoDB" id="6262491at2759"/>
<feature type="compositionally biased region" description="Basic and acidic residues" evidence="3">
    <location>
        <begin position="823"/>
        <end position="842"/>
    </location>
</feature>
<organism evidence="4 5">
    <name type="scientific">Acanthaster planci</name>
    <name type="common">Crown-of-thorns starfish</name>
    <dbReference type="NCBI Taxonomy" id="133434"/>
    <lineage>
        <taxon>Eukaryota</taxon>
        <taxon>Metazoa</taxon>
        <taxon>Echinodermata</taxon>
        <taxon>Eleutherozoa</taxon>
        <taxon>Asterozoa</taxon>
        <taxon>Asteroidea</taxon>
        <taxon>Valvatacea</taxon>
        <taxon>Valvatida</taxon>
        <taxon>Acanthasteridae</taxon>
        <taxon>Acanthaster</taxon>
    </lineage>
</organism>
<dbReference type="InterPro" id="IPR036322">
    <property type="entry name" value="WD40_repeat_dom_sf"/>
</dbReference>
<feature type="compositionally biased region" description="Polar residues" evidence="3">
    <location>
        <begin position="1335"/>
        <end position="1345"/>
    </location>
</feature>
<feature type="coiled-coil region" evidence="2">
    <location>
        <begin position="1428"/>
        <end position="1455"/>
    </location>
</feature>
<feature type="repeat" description="WD" evidence="1">
    <location>
        <begin position="621"/>
        <end position="656"/>
    </location>
</feature>
<dbReference type="InterPro" id="IPR011989">
    <property type="entry name" value="ARM-like"/>
</dbReference>
<feature type="region of interest" description="Disordered" evidence="3">
    <location>
        <begin position="1514"/>
        <end position="1558"/>
    </location>
</feature>
<proteinExistence type="predicted"/>
<dbReference type="RefSeq" id="XP_022109555.1">
    <property type="nucleotide sequence ID" value="XM_022253863.1"/>
</dbReference>
<dbReference type="PANTHER" id="PTHR45532:SF4">
    <property type="entry name" value="WD REPEAT-CONTAINING PROTEIN 55 HOMOLOG"/>
    <property type="match status" value="1"/>
</dbReference>
<dbReference type="PANTHER" id="PTHR45532">
    <property type="entry name" value="WD REPEAT-CONTAINING PROTEIN 97"/>
    <property type="match status" value="1"/>
</dbReference>
<dbReference type="GeneID" id="110989469"/>
<sequence length="1927" mass="216313">MVLIDAKFQPWATVKEQLQTILQTADPQDVCVTIPYGLQLLHTMHHPHVVRCLAFYHSTAGDIYVTLIDTGACNEIYVWTVSSLDENVVKCAKFPIKAAISRLIFIPHHRVFVGFCTDMTLRTFSDLIHNCAELTQVTCLSTVLCMAYNECTDELITGGHGCLQTWKMTHIELRDPLTPGRPIECQITSDDWVRDLQIDKRLRQLVVLCDEGVHIIDYQTNKQIFFIRNWHETALTSCVFYRRLEYFITAAMDGSIKVWNAVVYSQVHEFIGHYDCVTGLVMHPSDPLLISSSKDGTIRVWRLDTFELTQRLDVGEKILGMRLANVNQVYYYTLHDVKIYTFNQFHHMFTPVRSCIHKLACVKTATSPTRILCAAEDGGVRLISAVSGTILTIIYPMATYQILTDLVYDPKHDMIYTVMATGDVLVFNSATNPCTADQLWVPGLPDESVLCLALFKLDCGLGQRESATCESLIFAGLNSGQIILLEAQQHFMKTLVKAHLGQVSALECSHGQYEGGCESIGTADRLMSCGSDKVVRVWAVELTGPKSLQVKLTCRKMITCSLCPSLISMLGYSLCMVLPNNVIHVYELLDELETNDAVIGDENCNSSKMLQRTRLHTHLKEHEHTKMVTALCSCQSLGLFATTSNDGLVKLWDLTNTLVRELCFDASLRSVCFANERGDLLVGFQNHVSYITVSTYLPLYYMEKLLDGMNFKDEEVEEPIRFNPDLQLWFNIANLPTFPTDAVLRRHIQQSADHLQRHRLSIAPPRDRGDSEAISSPVVASSLSPVEYESSSPTLSFDELDKLSHAKPRVRFGSLRPPLGEPVAKKQQEGDELDSEKPKESQIQDEIEAEEPTQVKVEEAAGDREDVMEGEEEAELKGLSEEEEEEDYNPWPIAPDGYIPNSVIRSIMGYRHTLEPIPESPWKLQPVPSGFKAVKTPVESESYEHHEPFIWAPSSSEEEEEFDLLSLEDLPDEACKSRIFQELGVANMSVTERRKTLEKLQLSGMALPGKVSIPQLEALGVKAKGKGAKRRKSRGINAVETAVVRQKQLRTSGMKMELEESEDEEEELVMEYTTPELLRHIAANSWFPRGVTLKVEPVVRTLLDLLDDVADLQYRPVCEAVVQIYKELGIGDHLMETVLRAYRDQLKSSRAIVRANAVKTLTAFGLDRRDVILSLLPALTDEMADVRDETMKAVDVLAGIHDRSSLMGYLEKIGFLKPYQGQEEVIQDLARRYTPDLSHRPALHPSHIQLVARRRPGTLPEERLPSPLEGMPCVSPVLNVHNWLSQYQMELGQRPSGEDIFLGNDFDTEPPTYEAVEPWREKISSVQRKYVPFASQGQRRTSQPPTGRRRASMRYPASGKPMPLRTDQQLTLDRRTTSGGYPLASMGQQVAGGTFKRVVTPTKQRKTMHIEILQAHEESMGAEKAKMENQMQLRLRHHRDRYEKLMQRQQQEKHQQPVLVPTKAGLYSYYSKRAQLEASTKDSELYETDVSEWSETALARAKAVIAAFAEMPSQPCKKPRDWEFPSESGVGGSSLLGSSGPQGCPAPNKEPAGGEAADGSSGFFTETDLLGQGSLPGRPRSKLTVENLQRHDALSGKAKVLMDDGTLSTRTIICRQIQKDWRDFFRLPSVQRRKKERAAVLAKRKPAPDLQPIKCISSGVKVDRSRGERGQRLLEEVAVDGRQRGNKGKGPGEVIYSPVPEKLTMNTKNRSTGVSHYGTLDMMWTIDGPIIAEAGEGHHKVVSMTAIHSKPGPAKESHKQCLRQQMLFPSLYNMSVLDENRKRHAAVARAKENSPHFPDLKPLPPASEKVTYRWETPEPVVCTKELKKRASLLQTVNESRVTEVAKEQRGQEREPGNRTTHVYLPFLSLDVPETPVVPQNSVISHQGSVRLPKIPTAGAAAGNKSMMEDIQEQIEDKPRSTITIPLQ</sequence>
<dbReference type="SUPFAM" id="SSF48371">
    <property type="entry name" value="ARM repeat"/>
    <property type="match status" value="1"/>
</dbReference>
<evidence type="ECO:0000313" key="5">
    <source>
        <dbReference type="RefSeq" id="XP_022109555.1"/>
    </source>
</evidence>
<dbReference type="SMART" id="SM00320">
    <property type="entry name" value="WD40"/>
    <property type="match status" value="9"/>
</dbReference>
<dbReference type="InterPro" id="IPR016024">
    <property type="entry name" value="ARM-type_fold"/>
</dbReference>
<feature type="repeat" description="WD" evidence="1">
    <location>
        <begin position="270"/>
        <end position="311"/>
    </location>
</feature>
<reference evidence="5 6" key="1">
    <citation type="submission" date="2025-04" db="UniProtKB">
        <authorList>
            <consortium name="RefSeq"/>
        </authorList>
    </citation>
    <scope>IDENTIFICATION</scope>
</reference>
<dbReference type="PROSITE" id="PS50294">
    <property type="entry name" value="WD_REPEATS_REGION"/>
    <property type="match status" value="1"/>
</dbReference>
<name>A0A8B7ZXS6_ACAPL</name>
<evidence type="ECO:0000256" key="2">
    <source>
        <dbReference type="SAM" id="Coils"/>
    </source>
</evidence>
<feature type="region of interest" description="Disordered" evidence="3">
    <location>
        <begin position="808"/>
        <end position="893"/>
    </location>
</feature>
<dbReference type="Proteomes" id="UP000694845">
    <property type="component" value="Unplaced"/>
</dbReference>
<feature type="region of interest" description="Disordered" evidence="3">
    <location>
        <begin position="1330"/>
        <end position="1368"/>
    </location>
</feature>
<evidence type="ECO:0000313" key="4">
    <source>
        <dbReference type="Proteomes" id="UP000694845"/>
    </source>
</evidence>
<gene>
    <name evidence="5 6" type="primary">LOC110989469</name>
</gene>
<evidence type="ECO:0000256" key="3">
    <source>
        <dbReference type="SAM" id="MobiDB-lite"/>
    </source>
</evidence>
<dbReference type="Gene3D" id="1.25.10.10">
    <property type="entry name" value="Leucine-rich Repeat Variant"/>
    <property type="match status" value="1"/>
</dbReference>
<protein>
    <submittedName>
        <fullName evidence="5 6">Uncharacterized protein LOC110989469 isoform X1</fullName>
    </submittedName>
</protein>
<feature type="repeat" description="WD" evidence="1">
    <location>
        <begin position="228"/>
        <end position="260"/>
    </location>
</feature>
<feature type="compositionally biased region" description="Low complexity" evidence="3">
    <location>
        <begin position="775"/>
        <end position="785"/>
    </location>
</feature>
<accession>A0A8B7ZXS6</accession>
<dbReference type="RefSeq" id="XP_022109563.1">
    <property type="nucleotide sequence ID" value="XM_022253871.1"/>
</dbReference>
<dbReference type="PROSITE" id="PS50082">
    <property type="entry name" value="WD_REPEATS_2"/>
    <property type="match status" value="3"/>
</dbReference>
<dbReference type="KEGG" id="aplc:110989469"/>
<feature type="compositionally biased region" description="Basic and acidic residues" evidence="3">
    <location>
        <begin position="856"/>
        <end position="867"/>
    </location>
</feature>